<dbReference type="EMBL" id="JANBPG010000711">
    <property type="protein sequence ID" value="KAJ1894301.1"/>
    <property type="molecule type" value="Genomic_DNA"/>
</dbReference>
<keyword evidence="2" id="KW-1185">Reference proteome</keyword>
<organism evidence="1 2">
    <name type="scientific">Kickxella alabastrina</name>
    <dbReference type="NCBI Taxonomy" id="61397"/>
    <lineage>
        <taxon>Eukaryota</taxon>
        <taxon>Fungi</taxon>
        <taxon>Fungi incertae sedis</taxon>
        <taxon>Zoopagomycota</taxon>
        <taxon>Kickxellomycotina</taxon>
        <taxon>Kickxellomycetes</taxon>
        <taxon>Kickxellales</taxon>
        <taxon>Kickxellaceae</taxon>
        <taxon>Kickxella</taxon>
    </lineage>
</organism>
<accession>A0ACC1IGE0</accession>
<comment type="caution">
    <text evidence="1">The sequence shown here is derived from an EMBL/GenBank/DDBJ whole genome shotgun (WGS) entry which is preliminary data.</text>
</comment>
<dbReference type="Proteomes" id="UP001150581">
    <property type="component" value="Unassembled WGS sequence"/>
</dbReference>
<protein>
    <submittedName>
        <fullName evidence="1">Uncharacterized protein</fullName>
    </submittedName>
</protein>
<name>A0ACC1IGE0_9FUNG</name>
<evidence type="ECO:0000313" key="1">
    <source>
        <dbReference type="EMBL" id="KAJ1894301.1"/>
    </source>
</evidence>
<evidence type="ECO:0000313" key="2">
    <source>
        <dbReference type="Proteomes" id="UP001150581"/>
    </source>
</evidence>
<reference evidence="1" key="1">
    <citation type="submission" date="2022-07" db="EMBL/GenBank/DDBJ databases">
        <title>Phylogenomic reconstructions and comparative analyses of Kickxellomycotina fungi.</title>
        <authorList>
            <person name="Reynolds N.K."/>
            <person name="Stajich J.E."/>
            <person name="Barry K."/>
            <person name="Grigoriev I.V."/>
            <person name="Crous P."/>
            <person name="Smith M.E."/>
        </authorList>
    </citation>
    <scope>NUCLEOTIDE SEQUENCE</scope>
    <source>
        <strain evidence="1">Benny 63K</strain>
    </source>
</reference>
<proteinExistence type="predicted"/>
<gene>
    <name evidence="1" type="ORF">LPJ66_005270</name>
</gene>
<sequence>MLVSVDQIIADTIGKASTDLRALSLAIHDHPETALKEAKASKAICDYLAQRGFQITRQAGSLPTAFVSTYTSPKGAHNGLYIGFCAEFDALPGIGHGCGHNLIAISGVAMFLALAAVMEACGLPGTVKLYGTPAEEAIGGKIIMLKEGVFQGCDLLMMLHPASGYTGQWHSQCCVSVTVEYFGKASHAAMAPWDGINAGSAATIALQSMGVLREQLRPDWRTHGIITHGGQAANVIPAYSRIEYTYRTGWEEDIEVLRERVYNVFASAALATGCTHKITEEFAYLDNLDNPVLGRLYEDLMQEEYRVPPVKGDGLGGSTDFGNLSKEFISLHGMFDLDGSGVPNHTLEFAERARSEIAHERVLFAAKSCAKVAAKCLVDAEFWSKVKKAKRATRNQIKHN</sequence>